<evidence type="ECO:0000256" key="5">
    <source>
        <dbReference type="ARBA" id="ARBA00023004"/>
    </source>
</evidence>
<organism evidence="8 9">
    <name type="scientific">Bombilactobacillus mellifer</name>
    <dbReference type="NCBI Taxonomy" id="1218492"/>
    <lineage>
        <taxon>Bacteria</taxon>
        <taxon>Bacillati</taxon>
        <taxon>Bacillota</taxon>
        <taxon>Bacilli</taxon>
        <taxon>Lactobacillales</taxon>
        <taxon>Lactobacillaceae</taxon>
        <taxon>Bombilactobacillus</taxon>
    </lineage>
</organism>
<accession>A0A0F4LXS5</accession>
<dbReference type="SUPFAM" id="SSF109604">
    <property type="entry name" value="HD-domain/PDEase-like"/>
    <property type="match status" value="1"/>
</dbReference>
<keyword evidence="2" id="KW-0479">Metal-binding</keyword>
<dbReference type="RefSeq" id="WP_046316030.1">
    <property type="nucleotide sequence ID" value="NZ_JBHSZT010000001.1"/>
</dbReference>
<dbReference type="STRING" id="1218492.JG30_05700"/>
<dbReference type="EMBL" id="JXJQ01000006">
    <property type="protein sequence ID" value="KJY62366.1"/>
    <property type="molecule type" value="Genomic_DNA"/>
</dbReference>
<dbReference type="GO" id="GO:0000166">
    <property type="term" value="F:nucleotide binding"/>
    <property type="evidence" value="ECO:0007669"/>
    <property type="project" value="UniProtKB-KW"/>
</dbReference>
<dbReference type="CDD" id="cd00077">
    <property type="entry name" value="HDc"/>
    <property type="match status" value="1"/>
</dbReference>
<dbReference type="OrthoDB" id="9782134at2"/>
<dbReference type="InterPro" id="IPR005249">
    <property type="entry name" value="YqeK"/>
</dbReference>
<evidence type="ECO:0000313" key="8">
    <source>
        <dbReference type="EMBL" id="KJY62366.1"/>
    </source>
</evidence>
<gene>
    <name evidence="8" type="ORF">JG30_05700</name>
</gene>
<protein>
    <recommendedName>
        <fullName evidence="1">bis(5'-nucleosyl)-tetraphosphatase (symmetrical)</fullName>
        <ecNumber evidence="1">3.6.1.41</ecNumber>
    </recommendedName>
</protein>
<keyword evidence="9" id="KW-1185">Reference proteome</keyword>
<evidence type="ECO:0000313" key="9">
    <source>
        <dbReference type="Proteomes" id="UP000033558"/>
    </source>
</evidence>
<dbReference type="PANTHER" id="PTHR35795:SF1">
    <property type="entry name" value="BIS(5'-NUCLEOSYL)-TETRAPHOSPHATASE, SYMMETRICAL"/>
    <property type="match status" value="1"/>
</dbReference>
<comment type="caution">
    <text evidence="8">The sequence shown here is derived from an EMBL/GenBank/DDBJ whole genome shotgun (WGS) entry which is preliminary data.</text>
</comment>
<dbReference type="GO" id="GO:0046872">
    <property type="term" value="F:metal ion binding"/>
    <property type="evidence" value="ECO:0007669"/>
    <property type="project" value="UniProtKB-KW"/>
</dbReference>
<dbReference type="InterPro" id="IPR051094">
    <property type="entry name" value="Diverse_Catalytic_Enzymes"/>
</dbReference>
<sequence length="192" mass="22387">MQLKETIDIAQIQQQMQQKLSDYRYQHCVRTSQRSKELAQMNHGDVEKAQIAGLIHDYAKERSDDEFRQMIYQEKLDPDLLNYSNAIWHGVVGAYFIKYELGIYDEDILNAVRRHTTAAEKMTLLDKIVYMADYTEPGRDFPGVEEARQITDTNLDAGVAYQIEHTLLSLIEKQRQIYPLTIASYNAWVVKH</sequence>
<keyword evidence="4 8" id="KW-0378">Hydrolase</keyword>
<comment type="catalytic activity">
    <reaction evidence="6">
        <text>P(1),P(4)-bis(5'-adenosyl) tetraphosphate + H2O = 2 ADP + 2 H(+)</text>
        <dbReference type="Rhea" id="RHEA:24252"/>
        <dbReference type="ChEBI" id="CHEBI:15377"/>
        <dbReference type="ChEBI" id="CHEBI:15378"/>
        <dbReference type="ChEBI" id="CHEBI:58141"/>
        <dbReference type="ChEBI" id="CHEBI:456216"/>
        <dbReference type="EC" id="3.6.1.41"/>
    </reaction>
</comment>
<dbReference type="HOGENOM" id="CLU_089580_1_2_9"/>
<keyword evidence="3" id="KW-0547">Nucleotide-binding</keyword>
<dbReference type="SMART" id="SM00471">
    <property type="entry name" value="HDc"/>
    <property type="match status" value="1"/>
</dbReference>
<evidence type="ECO:0000256" key="6">
    <source>
        <dbReference type="ARBA" id="ARBA00049417"/>
    </source>
</evidence>
<reference evidence="8 9" key="1">
    <citation type="submission" date="2015-01" db="EMBL/GenBank/DDBJ databases">
        <title>Comparative genomics of the lactic acid bacteria isolated from the honey bee gut.</title>
        <authorList>
            <person name="Ellegaard K.M."/>
            <person name="Tamarit D."/>
            <person name="Javelind E."/>
            <person name="Olofsson T."/>
            <person name="Andersson S.G."/>
            <person name="Vasquez A."/>
        </authorList>
    </citation>
    <scope>NUCLEOTIDE SEQUENCE [LARGE SCALE GENOMIC DNA]</scope>
    <source>
        <strain evidence="8 9">Bin4</strain>
    </source>
</reference>
<keyword evidence="5" id="KW-0408">Iron</keyword>
<dbReference type="NCBIfam" id="TIGR00488">
    <property type="entry name" value="bis(5'-nucleosyl)-tetraphosphatase (symmetrical) YqeK"/>
    <property type="match status" value="1"/>
</dbReference>
<dbReference type="InterPro" id="IPR003607">
    <property type="entry name" value="HD/PDEase_dom"/>
</dbReference>
<dbReference type="Proteomes" id="UP000033558">
    <property type="component" value="Unassembled WGS sequence"/>
</dbReference>
<dbReference type="Pfam" id="PF01966">
    <property type="entry name" value="HD"/>
    <property type="match status" value="1"/>
</dbReference>
<dbReference type="PANTHER" id="PTHR35795">
    <property type="entry name" value="SLR1885 PROTEIN"/>
    <property type="match status" value="1"/>
</dbReference>
<dbReference type="PATRIC" id="fig|1218492.5.peg.696"/>
<dbReference type="EC" id="3.6.1.41" evidence="1"/>
<feature type="domain" description="HD/PDEase" evidence="7">
    <location>
        <begin position="20"/>
        <end position="147"/>
    </location>
</feature>
<evidence type="ECO:0000256" key="2">
    <source>
        <dbReference type="ARBA" id="ARBA00022723"/>
    </source>
</evidence>
<dbReference type="AlphaFoldDB" id="A0A0F4LXS5"/>
<proteinExistence type="predicted"/>
<evidence type="ECO:0000256" key="1">
    <source>
        <dbReference type="ARBA" id="ARBA00012506"/>
    </source>
</evidence>
<evidence type="ECO:0000256" key="3">
    <source>
        <dbReference type="ARBA" id="ARBA00022741"/>
    </source>
</evidence>
<name>A0A0F4LXS5_9LACO</name>
<dbReference type="InterPro" id="IPR006674">
    <property type="entry name" value="HD_domain"/>
</dbReference>
<evidence type="ECO:0000256" key="4">
    <source>
        <dbReference type="ARBA" id="ARBA00022801"/>
    </source>
</evidence>
<dbReference type="GO" id="GO:0008803">
    <property type="term" value="F:bis(5'-nucleosyl)-tetraphosphatase (symmetrical) activity"/>
    <property type="evidence" value="ECO:0007669"/>
    <property type="project" value="UniProtKB-EC"/>
</dbReference>
<dbReference type="Gene3D" id="1.10.3210.10">
    <property type="entry name" value="Hypothetical protein af1432"/>
    <property type="match status" value="1"/>
</dbReference>
<evidence type="ECO:0000259" key="7">
    <source>
        <dbReference type="SMART" id="SM00471"/>
    </source>
</evidence>